<protein>
    <submittedName>
        <fullName evidence="2">Uncharacterized protein</fullName>
    </submittedName>
</protein>
<dbReference type="EMBL" id="LSRX01000813">
    <property type="protein sequence ID" value="OLP88467.1"/>
    <property type="molecule type" value="Genomic_DNA"/>
</dbReference>
<keyword evidence="3" id="KW-1185">Reference proteome</keyword>
<comment type="caution">
    <text evidence="2">The sequence shown here is derived from an EMBL/GenBank/DDBJ whole genome shotgun (WGS) entry which is preliminary data.</text>
</comment>
<evidence type="ECO:0000313" key="3">
    <source>
        <dbReference type="Proteomes" id="UP000186817"/>
    </source>
</evidence>
<gene>
    <name evidence="2" type="ORF">AK812_SmicGene30208</name>
</gene>
<name>A0A1Q9CZY1_SYMMI</name>
<accession>A0A1Q9CZY1</accession>
<proteinExistence type="predicted"/>
<feature type="region of interest" description="Disordered" evidence="1">
    <location>
        <begin position="1"/>
        <end position="20"/>
    </location>
</feature>
<dbReference type="AlphaFoldDB" id="A0A1Q9CZY1"/>
<reference evidence="2 3" key="1">
    <citation type="submission" date="2016-02" db="EMBL/GenBank/DDBJ databases">
        <title>Genome analysis of coral dinoflagellate symbionts highlights evolutionary adaptations to a symbiotic lifestyle.</title>
        <authorList>
            <person name="Aranda M."/>
            <person name="Li Y."/>
            <person name="Liew Y.J."/>
            <person name="Baumgarten S."/>
            <person name="Simakov O."/>
            <person name="Wilson M."/>
            <person name="Piel J."/>
            <person name="Ashoor H."/>
            <person name="Bougouffa S."/>
            <person name="Bajic V.B."/>
            <person name="Ryu T."/>
            <person name="Ravasi T."/>
            <person name="Bayer T."/>
            <person name="Micklem G."/>
            <person name="Kim H."/>
            <person name="Bhak J."/>
            <person name="Lajeunesse T.C."/>
            <person name="Voolstra C.R."/>
        </authorList>
    </citation>
    <scope>NUCLEOTIDE SEQUENCE [LARGE SCALE GENOMIC DNA]</scope>
    <source>
        <strain evidence="2 3">CCMP2467</strain>
    </source>
</reference>
<evidence type="ECO:0000313" key="2">
    <source>
        <dbReference type="EMBL" id="OLP88467.1"/>
    </source>
</evidence>
<evidence type="ECO:0000256" key="1">
    <source>
        <dbReference type="SAM" id="MobiDB-lite"/>
    </source>
</evidence>
<sequence length="91" mass="9964">MLADSQTGSDNGDLALQSSDSKACQQENLALVFVQLRSWRRYADASMKTTQARSFVDGASQQADLAAGEEDAGELYCKRNESPCHYPDLMV</sequence>
<organism evidence="2 3">
    <name type="scientific">Symbiodinium microadriaticum</name>
    <name type="common">Dinoflagellate</name>
    <name type="synonym">Zooxanthella microadriatica</name>
    <dbReference type="NCBI Taxonomy" id="2951"/>
    <lineage>
        <taxon>Eukaryota</taxon>
        <taxon>Sar</taxon>
        <taxon>Alveolata</taxon>
        <taxon>Dinophyceae</taxon>
        <taxon>Suessiales</taxon>
        <taxon>Symbiodiniaceae</taxon>
        <taxon>Symbiodinium</taxon>
    </lineage>
</organism>
<dbReference type="Proteomes" id="UP000186817">
    <property type="component" value="Unassembled WGS sequence"/>
</dbReference>